<dbReference type="InterPro" id="IPR008942">
    <property type="entry name" value="ENTH_VHS"/>
</dbReference>
<protein>
    <submittedName>
        <fullName evidence="3">Uncharacterized protein AlNc14C37G3245</fullName>
    </submittedName>
</protein>
<sequence>MDYIQNVIDQLTVFVRDFTGDLNRIPVQIILDEHLPLPQPISTRDYVASMPTSTMLDLASRTRNVVDYHFIMQRVWAVLLHEESHVQIMQKTLSALYHILLHGSSQCIVDCQEFKRVRFLQNLAEEYNREEMKQYKFGKHLDCGAKVRELAGHISCLLLNEDILTSKRLEAGKMRQQLASRGLGAKYTTRDDRVPLSSQSSSRDLTRPPTYSDHYAPGSPAAMNTAIVTHRDEELRFQGDN</sequence>
<feature type="domain" description="ENTH" evidence="2">
    <location>
        <begin position="46"/>
        <end position="163"/>
    </location>
</feature>
<dbReference type="AlphaFoldDB" id="F0W8X0"/>
<evidence type="ECO:0000259" key="2">
    <source>
        <dbReference type="Pfam" id="PF01417"/>
    </source>
</evidence>
<reference evidence="3" key="2">
    <citation type="submission" date="2011-02" db="EMBL/GenBank/DDBJ databases">
        <authorList>
            <person name="MacLean D."/>
        </authorList>
    </citation>
    <scope>NUCLEOTIDE SEQUENCE</scope>
</reference>
<dbReference type="Pfam" id="PF01417">
    <property type="entry name" value="ENTH"/>
    <property type="match status" value="1"/>
</dbReference>
<dbReference type="InterPro" id="IPR013809">
    <property type="entry name" value="ENTH"/>
</dbReference>
<organism evidence="3">
    <name type="scientific">Albugo laibachii Nc14</name>
    <dbReference type="NCBI Taxonomy" id="890382"/>
    <lineage>
        <taxon>Eukaryota</taxon>
        <taxon>Sar</taxon>
        <taxon>Stramenopiles</taxon>
        <taxon>Oomycota</taxon>
        <taxon>Peronosporomycetes</taxon>
        <taxon>Albuginales</taxon>
        <taxon>Albuginaceae</taxon>
        <taxon>Albugo</taxon>
    </lineage>
</organism>
<dbReference type="EMBL" id="FR824082">
    <property type="protein sequence ID" value="CCA17581.1"/>
    <property type="molecule type" value="Genomic_DNA"/>
</dbReference>
<dbReference type="Gene3D" id="1.25.40.90">
    <property type="match status" value="1"/>
</dbReference>
<accession>F0W8X0</accession>
<proteinExistence type="predicted"/>
<dbReference type="SUPFAM" id="SSF48464">
    <property type="entry name" value="ENTH/VHS domain"/>
    <property type="match status" value="1"/>
</dbReference>
<feature type="region of interest" description="Disordered" evidence="1">
    <location>
        <begin position="189"/>
        <end position="221"/>
    </location>
</feature>
<dbReference type="HOGENOM" id="CLU_067709_0_0_1"/>
<name>F0W8X0_9STRA</name>
<gene>
    <name evidence="3" type="primary">AlNc14C37G3245</name>
    <name evidence="3" type="ORF">ALNC14_037240</name>
</gene>
<reference evidence="3" key="1">
    <citation type="journal article" date="2011" name="PLoS Biol.">
        <title>Gene gain and loss during evolution of obligate parasitism in the white rust pathogen of Arabidopsis thaliana.</title>
        <authorList>
            <person name="Kemen E."/>
            <person name="Gardiner A."/>
            <person name="Schultz-Larsen T."/>
            <person name="Kemen A.C."/>
            <person name="Balmuth A.L."/>
            <person name="Robert-Seilaniantz A."/>
            <person name="Bailey K."/>
            <person name="Holub E."/>
            <person name="Studholme D.J."/>
            <person name="Maclean D."/>
            <person name="Jones J.D."/>
        </authorList>
    </citation>
    <scope>NUCLEOTIDE SEQUENCE</scope>
</reference>
<evidence type="ECO:0000256" key="1">
    <source>
        <dbReference type="SAM" id="MobiDB-lite"/>
    </source>
</evidence>
<evidence type="ECO:0000313" key="3">
    <source>
        <dbReference type="EMBL" id="CCA17581.1"/>
    </source>
</evidence>